<keyword evidence="7" id="KW-1185">Reference proteome</keyword>
<dbReference type="PRINTS" id="PR00081">
    <property type="entry name" value="GDHRDH"/>
</dbReference>
<dbReference type="CDD" id="cd05233">
    <property type="entry name" value="SDR_c"/>
    <property type="match status" value="1"/>
</dbReference>
<keyword evidence="3" id="KW-0560">Oxidoreductase</keyword>
<dbReference type="PANTHER" id="PTHR42760:SF83">
    <property type="entry name" value="(3R)-3-HYDROXYACYL-COA DEHYDROGENASE"/>
    <property type="match status" value="1"/>
</dbReference>
<dbReference type="GO" id="GO:0048038">
    <property type="term" value="F:quinone binding"/>
    <property type="evidence" value="ECO:0007669"/>
    <property type="project" value="TreeGrafter"/>
</dbReference>
<dbReference type="AlphaFoldDB" id="A0AAN9YSV8"/>
<feature type="compositionally biased region" description="Low complexity" evidence="5">
    <location>
        <begin position="137"/>
        <end position="151"/>
    </location>
</feature>
<dbReference type="Pfam" id="PF13561">
    <property type="entry name" value="adh_short_C2"/>
    <property type="match status" value="1"/>
</dbReference>
<evidence type="ECO:0000256" key="4">
    <source>
        <dbReference type="ARBA" id="ARBA00023308"/>
    </source>
</evidence>
<evidence type="ECO:0000256" key="3">
    <source>
        <dbReference type="ARBA" id="ARBA00023002"/>
    </source>
</evidence>
<keyword evidence="4" id="KW-0684">Rhamnose metabolism</keyword>
<reference evidence="6 7" key="1">
    <citation type="submission" date="2024-02" db="EMBL/GenBank/DDBJ databases">
        <title>De novo assembly and annotation of 12 fungi associated with fruit tree decline syndrome in Ontario, Canada.</title>
        <authorList>
            <person name="Sulman M."/>
            <person name="Ellouze W."/>
            <person name="Ilyukhin E."/>
        </authorList>
    </citation>
    <scope>NUCLEOTIDE SEQUENCE [LARGE SCALE GENOMIC DNA]</scope>
    <source>
        <strain evidence="6 7">M11/M66-122</strain>
    </source>
</reference>
<dbReference type="PANTHER" id="PTHR42760">
    <property type="entry name" value="SHORT-CHAIN DEHYDROGENASES/REDUCTASES FAMILY MEMBER"/>
    <property type="match status" value="1"/>
</dbReference>
<dbReference type="Gene3D" id="3.40.50.720">
    <property type="entry name" value="NAD(P)-binding Rossmann-like Domain"/>
    <property type="match status" value="1"/>
</dbReference>
<dbReference type="GO" id="GO:0006633">
    <property type="term" value="P:fatty acid biosynthetic process"/>
    <property type="evidence" value="ECO:0007669"/>
    <property type="project" value="TreeGrafter"/>
</dbReference>
<gene>
    <name evidence="6" type="ORF">SLS62_000181</name>
</gene>
<comment type="similarity">
    <text evidence="1">Belongs to the short-chain dehydrogenases/reductases (SDR) family.</text>
</comment>
<feature type="region of interest" description="Disordered" evidence="5">
    <location>
        <begin position="137"/>
        <end position="162"/>
    </location>
</feature>
<evidence type="ECO:0000256" key="1">
    <source>
        <dbReference type="ARBA" id="ARBA00006484"/>
    </source>
</evidence>
<proteinExistence type="inferred from homology"/>
<evidence type="ECO:0000256" key="5">
    <source>
        <dbReference type="SAM" id="MobiDB-lite"/>
    </source>
</evidence>
<dbReference type="EMBL" id="JAKJXP020000001">
    <property type="protein sequence ID" value="KAK7757803.1"/>
    <property type="molecule type" value="Genomic_DNA"/>
</dbReference>
<name>A0AAN9YSV8_9PEZI</name>
<evidence type="ECO:0000313" key="6">
    <source>
        <dbReference type="EMBL" id="KAK7757803.1"/>
    </source>
</evidence>
<keyword evidence="2" id="KW-0521">NADP</keyword>
<dbReference type="FunFam" id="3.40.50.720:FF:000417">
    <property type="entry name" value="Glucose 1-dehydrogenase, putative"/>
    <property type="match status" value="1"/>
</dbReference>
<dbReference type="PRINTS" id="PR00080">
    <property type="entry name" value="SDRFAMILY"/>
</dbReference>
<accession>A0AAN9YSV8</accession>
<dbReference type="GO" id="GO:0019301">
    <property type="term" value="P:rhamnose catabolic process"/>
    <property type="evidence" value="ECO:0007669"/>
    <property type="project" value="UniProtKB-ARBA"/>
</dbReference>
<evidence type="ECO:0000256" key="2">
    <source>
        <dbReference type="ARBA" id="ARBA00022857"/>
    </source>
</evidence>
<organism evidence="6 7">
    <name type="scientific">Diatrype stigma</name>
    <dbReference type="NCBI Taxonomy" id="117547"/>
    <lineage>
        <taxon>Eukaryota</taxon>
        <taxon>Fungi</taxon>
        <taxon>Dikarya</taxon>
        <taxon>Ascomycota</taxon>
        <taxon>Pezizomycotina</taxon>
        <taxon>Sordariomycetes</taxon>
        <taxon>Xylariomycetidae</taxon>
        <taxon>Xylariales</taxon>
        <taxon>Diatrypaceae</taxon>
        <taxon>Diatrype</taxon>
    </lineage>
</organism>
<sequence>MKLLAGKVAAITGGVTGIGRAIALEYVRHGACVAVNHLGDAASQEHFESLRRQLDDSGGDDAGERLIGIAGDIRQRATGAELVRQTVQRFGALDVFVANAGVSQFRDFLTLNEETLESHLQTNISGTFWTTQAAAQQMVRQQKQRRQQAQSQDHDTQQSGGGSIIGISSISAHLGGAQQVHYTPTKAAVLSMMQSAACALGRHGIRCNALLPGTTRTQLAAGDLADPDKLAYLERRTPLGRVADPADLAGPAVFLASDLSRFVTGAQLLVDGGISVSLQ</sequence>
<evidence type="ECO:0000313" key="7">
    <source>
        <dbReference type="Proteomes" id="UP001320420"/>
    </source>
</evidence>
<comment type="caution">
    <text evidence="6">The sequence shown here is derived from an EMBL/GenBank/DDBJ whole genome shotgun (WGS) entry which is preliminary data.</text>
</comment>
<dbReference type="SUPFAM" id="SSF51735">
    <property type="entry name" value="NAD(P)-binding Rossmann-fold domains"/>
    <property type="match status" value="1"/>
</dbReference>
<dbReference type="Proteomes" id="UP001320420">
    <property type="component" value="Unassembled WGS sequence"/>
</dbReference>
<dbReference type="InterPro" id="IPR036291">
    <property type="entry name" value="NAD(P)-bd_dom_sf"/>
</dbReference>
<dbReference type="InterPro" id="IPR002347">
    <property type="entry name" value="SDR_fam"/>
</dbReference>
<protein>
    <submittedName>
        <fullName evidence="6">Uncharacterized protein</fullName>
    </submittedName>
</protein>
<dbReference type="GO" id="GO:0016616">
    <property type="term" value="F:oxidoreductase activity, acting on the CH-OH group of donors, NAD or NADP as acceptor"/>
    <property type="evidence" value="ECO:0007669"/>
    <property type="project" value="TreeGrafter"/>
</dbReference>